<dbReference type="Proteomes" id="UP001206895">
    <property type="component" value="Unassembled WGS sequence"/>
</dbReference>
<sequence length="99" mass="11016">MIELWGSRMSDPMMIAGLAMICAGALLAALILDLAPSHRGTQGHDTPERNRPMRIRRRAATHSTALDHLDFSAVELAQLHAYIQRMTVFPRPEDTPRVA</sequence>
<gene>
    <name evidence="1" type="ORF">LX13_003859</name>
</gene>
<organism evidence="1 2">
    <name type="scientific">Williamsia maris</name>
    <dbReference type="NCBI Taxonomy" id="72806"/>
    <lineage>
        <taxon>Bacteria</taxon>
        <taxon>Bacillati</taxon>
        <taxon>Actinomycetota</taxon>
        <taxon>Actinomycetes</taxon>
        <taxon>Mycobacteriales</taxon>
        <taxon>Nocardiaceae</taxon>
        <taxon>Williamsia</taxon>
    </lineage>
</organism>
<keyword evidence="2" id="KW-1185">Reference proteome</keyword>
<name>A0ABT1HJB6_9NOCA</name>
<proteinExistence type="predicted"/>
<protein>
    <submittedName>
        <fullName evidence="1">Uncharacterized protein</fullName>
    </submittedName>
</protein>
<evidence type="ECO:0000313" key="2">
    <source>
        <dbReference type="Proteomes" id="UP001206895"/>
    </source>
</evidence>
<evidence type="ECO:0000313" key="1">
    <source>
        <dbReference type="EMBL" id="MCP2178018.1"/>
    </source>
</evidence>
<accession>A0ABT1HJB6</accession>
<dbReference type="EMBL" id="JAMTCJ010000004">
    <property type="protein sequence ID" value="MCP2178018.1"/>
    <property type="molecule type" value="Genomic_DNA"/>
</dbReference>
<reference evidence="1 2" key="1">
    <citation type="submission" date="2022-06" db="EMBL/GenBank/DDBJ databases">
        <title>Genomic Encyclopedia of Archaeal and Bacterial Type Strains, Phase II (KMG-II): from individual species to whole genera.</title>
        <authorList>
            <person name="Goeker M."/>
        </authorList>
    </citation>
    <scope>NUCLEOTIDE SEQUENCE [LARGE SCALE GENOMIC DNA]</scope>
    <source>
        <strain evidence="1 2">DSM 44693</strain>
    </source>
</reference>
<comment type="caution">
    <text evidence="1">The sequence shown here is derived from an EMBL/GenBank/DDBJ whole genome shotgun (WGS) entry which is preliminary data.</text>
</comment>